<evidence type="ECO:0000313" key="3">
    <source>
        <dbReference type="EMBL" id="PHG19445.1"/>
    </source>
</evidence>
<feature type="coiled-coil region" evidence="1">
    <location>
        <begin position="122"/>
        <end position="194"/>
    </location>
</feature>
<proteinExistence type="predicted"/>
<organism evidence="3 4">
    <name type="scientific">Bacillus wiedmannii</name>
    <dbReference type="NCBI Taxonomy" id="1890302"/>
    <lineage>
        <taxon>Bacteria</taxon>
        <taxon>Bacillati</taxon>
        <taxon>Bacillota</taxon>
        <taxon>Bacilli</taxon>
        <taxon>Bacillales</taxon>
        <taxon>Bacillaceae</taxon>
        <taxon>Bacillus</taxon>
        <taxon>Bacillus cereus group</taxon>
    </lineage>
</organism>
<protein>
    <submittedName>
        <fullName evidence="3">Uncharacterized protein</fullName>
    </submittedName>
</protein>
<evidence type="ECO:0000256" key="2">
    <source>
        <dbReference type="SAM" id="Phobius"/>
    </source>
</evidence>
<evidence type="ECO:0000313" key="4">
    <source>
        <dbReference type="Proteomes" id="UP000225062"/>
    </source>
</evidence>
<keyword evidence="2" id="KW-1133">Transmembrane helix</keyword>
<gene>
    <name evidence="3" type="ORF">COI74_17915</name>
</gene>
<keyword evidence="2" id="KW-0472">Membrane</keyword>
<feature type="transmembrane region" description="Helical" evidence="2">
    <location>
        <begin position="62"/>
        <end position="81"/>
    </location>
</feature>
<dbReference type="Proteomes" id="UP000225062">
    <property type="component" value="Unassembled WGS sequence"/>
</dbReference>
<accession>A0ABD6TMM7</accession>
<evidence type="ECO:0000256" key="1">
    <source>
        <dbReference type="SAM" id="Coils"/>
    </source>
</evidence>
<dbReference type="AlphaFoldDB" id="A0ABD6TMM7"/>
<sequence>MIFKENSAPIILMFLGVLLGIGLYNFDTFQLNAINIGAFFLTVSCVNQGSVTSKINDRTIKFFRKLNVLIGILMIIAALLASGFKYYDLIESLINKVDTNALLLIGIAITLWSFKTSDIYNANALMKEKKKAEVNHRKYLKETEEKLNYQKEKLEYQEKNRCLKEHNNELVKYLEEATKTVEKLQEELEKRKNNGE</sequence>
<feature type="transmembrane region" description="Helical" evidence="2">
    <location>
        <begin position="101"/>
        <end position="121"/>
    </location>
</feature>
<keyword evidence="2" id="KW-0812">Transmembrane</keyword>
<keyword evidence="1" id="KW-0175">Coiled coil</keyword>
<feature type="transmembrane region" description="Helical" evidence="2">
    <location>
        <begin position="7"/>
        <end position="26"/>
    </location>
</feature>
<dbReference type="RefSeq" id="WP_098149721.1">
    <property type="nucleotide sequence ID" value="NZ_NUBB01000012.1"/>
</dbReference>
<feature type="transmembrane region" description="Helical" evidence="2">
    <location>
        <begin position="32"/>
        <end position="50"/>
    </location>
</feature>
<reference evidence="3 4" key="1">
    <citation type="submission" date="2017-09" db="EMBL/GenBank/DDBJ databases">
        <title>Large-scale bioinformatics analysis of Bacillus genomes uncovers conserved roles of natural products in bacterial physiology.</title>
        <authorList>
            <consortium name="Agbiome Team Llc"/>
            <person name="Bleich R.M."/>
            <person name="Grubbs K.J."/>
            <person name="Santa Maria K.C."/>
            <person name="Allen S.E."/>
            <person name="Farag S."/>
            <person name="Shank E.A."/>
            <person name="Bowers A."/>
        </authorList>
    </citation>
    <scope>NUCLEOTIDE SEQUENCE [LARGE SCALE GENOMIC DNA]</scope>
    <source>
        <strain evidence="3 4">AFS032503</strain>
    </source>
</reference>
<comment type="caution">
    <text evidence="3">The sequence shown here is derived from an EMBL/GenBank/DDBJ whole genome shotgun (WGS) entry which is preliminary data.</text>
</comment>
<dbReference type="EMBL" id="NUUI01000031">
    <property type="protein sequence ID" value="PHG19445.1"/>
    <property type="molecule type" value="Genomic_DNA"/>
</dbReference>
<name>A0ABD6TMM7_9BACI</name>